<dbReference type="RefSeq" id="WP_116755874.1">
    <property type="nucleotide sequence ID" value="NZ_JBHUEX010000001.1"/>
</dbReference>
<sequence length="606" mass="63603">MRFVFAIVAFVVAAGMITLGIAQRTVLAPEPRVASEIQTQTDAAYTVIDGPVLNTYTGQQRLVASGSDTVFAAYARTTDVDAWLGSEPFNRIGYDAETGELTSTLVEAAPADGTDASGSATDGGTAAVTGPPPAPSGSDLWLEETSAESTLRWTVNVPDDISIILASDGTAPAPADITVSWPVVYSTPWAGPLVIGGGILLLVGLGLYIWGLIHMRRTRGPRRKNQPKMPKVPQPPRIKAPRGRALEPTTTAKGRRSVRRTFAALALVGAGTLVLSGCATDEVSEYFGDAPAPTPSASASAQVDAEITPVAVTQSQVERIVSTVSAVATEADESRNADLLKTRFTGPALQVREANYAIRGADGSVPAPDAIPASPLSLDLPEATETWPRRVLAVVGDGADTTPPTVLVLVQQTPRDNYMVTYAMRLQADTEFPAVAPPTVGAPVVAPDNRLLSIQPDLLGPEFADLLLKGQESEFYSVFAEKPDGLRTQVGVDYKNAKKAAFPSTATIEFSNAPGTGPVIAFASNESGAIVATDIIDRETARPVEEGATIDPTGQVKALSGITSTEKGVESSYGYQLLFYVPPSTDETSQVVLLGYAQGLISVREL</sequence>
<reference evidence="4 5" key="1">
    <citation type="submission" date="2018-05" db="EMBL/GenBank/DDBJ databases">
        <title>Amnibacterium sp. M8JJ-5, whole genome shotgun sequence.</title>
        <authorList>
            <person name="Tuo L."/>
        </authorList>
    </citation>
    <scope>NUCLEOTIDE SEQUENCE [LARGE SCALE GENOMIC DNA]</scope>
    <source>
        <strain evidence="4 5">M8JJ-5</strain>
    </source>
</reference>
<evidence type="ECO:0000313" key="5">
    <source>
        <dbReference type="Proteomes" id="UP000244893"/>
    </source>
</evidence>
<dbReference type="Pfam" id="PF26366">
    <property type="entry name" value="DUF8094"/>
    <property type="match status" value="1"/>
</dbReference>
<dbReference type="AlphaFoldDB" id="A0A2V1HXS0"/>
<dbReference type="OrthoDB" id="3265533at2"/>
<evidence type="ECO:0000256" key="1">
    <source>
        <dbReference type="SAM" id="MobiDB-lite"/>
    </source>
</evidence>
<proteinExistence type="predicted"/>
<dbReference type="Proteomes" id="UP000244893">
    <property type="component" value="Unassembled WGS sequence"/>
</dbReference>
<gene>
    <name evidence="4" type="ORF">DDQ50_06830</name>
</gene>
<keyword evidence="5" id="KW-1185">Reference proteome</keyword>
<name>A0A2V1HXS0_9MICO</name>
<feature type="region of interest" description="Disordered" evidence="1">
    <location>
        <begin position="111"/>
        <end position="137"/>
    </location>
</feature>
<feature type="domain" description="DUF8094" evidence="3">
    <location>
        <begin position="311"/>
        <end position="602"/>
    </location>
</feature>
<keyword evidence="2" id="KW-0472">Membrane</keyword>
<organism evidence="4 5">
    <name type="scientific">Amnibacterium flavum</name>
    <dbReference type="NCBI Taxonomy" id="2173173"/>
    <lineage>
        <taxon>Bacteria</taxon>
        <taxon>Bacillati</taxon>
        <taxon>Actinomycetota</taxon>
        <taxon>Actinomycetes</taxon>
        <taxon>Micrococcales</taxon>
        <taxon>Microbacteriaceae</taxon>
        <taxon>Amnibacterium</taxon>
    </lineage>
</organism>
<protein>
    <recommendedName>
        <fullName evidence="3">DUF8094 domain-containing protein</fullName>
    </recommendedName>
</protein>
<dbReference type="EMBL" id="QEOP01000001">
    <property type="protein sequence ID" value="PVZ96140.1"/>
    <property type="molecule type" value="Genomic_DNA"/>
</dbReference>
<evidence type="ECO:0000259" key="3">
    <source>
        <dbReference type="Pfam" id="PF26366"/>
    </source>
</evidence>
<evidence type="ECO:0000256" key="2">
    <source>
        <dbReference type="SAM" id="Phobius"/>
    </source>
</evidence>
<feature type="region of interest" description="Disordered" evidence="1">
    <location>
        <begin position="220"/>
        <end position="253"/>
    </location>
</feature>
<evidence type="ECO:0000313" key="4">
    <source>
        <dbReference type="EMBL" id="PVZ96140.1"/>
    </source>
</evidence>
<feature type="transmembrane region" description="Helical" evidence="2">
    <location>
        <begin position="189"/>
        <end position="213"/>
    </location>
</feature>
<keyword evidence="2" id="KW-0812">Transmembrane</keyword>
<accession>A0A2V1HXS0</accession>
<keyword evidence="2" id="KW-1133">Transmembrane helix</keyword>
<dbReference type="InterPro" id="IPR058407">
    <property type="entry name" value="DUF8094"/>
</dbReference>
<feature type="transmembrane region" description="Helical" evidence="2">
    <location>
        <begin position="261"/>
        <end position="277"/>
    </location>
</feature>
<feature type="compositionally biased region" description="Low complexity" evidence="1">
    <location>
        <begin position="111"/>
        <end position="129"/>
    </location>
</feature>
<comment type="caution">
    <text evidence="4">The sequence shown here is derived from an EMBL/GenBank/DDBJ whole genome shotgun (WGS) entry which is preliminary data.</text>
</comment>